<dbReference type="EMBL" id="JBGMDY010000002">
    <property type="protein sequence ID" value="KAL2344358.1"/>
    <property type="molecule type" value="Genomic_DNA"/>
</dbReference>
<gene>
    <name evidence="2" type="ORF">Fmac_005643</name>
</gene>
<protein>
    <submittedName>
        <fullName evidence="2">Uncharacterized protein</fullName>
    </submittedName>
</protein>
<evidence type="ECO:0000313" key="2">
    <source>
        <dbReference type="EMBL" id="KAL2344358.1"/>
    </source>
</evidence>
<evidence type="ECO:0000313" key="3">
    <source>
        <dbReference type="Proteomes" id="UP001603857"/>
    </source>
</evidence>
<organism evidence="2 3">
    <name type="scientific">Flemingia macrophylla</name>
    <dbReference type="NCBI Taxonomy" id="520843"/>
    <lineage>
        <taxon>Eukaryota</taxon>
        <taxon>Viridiplantae</taxon>
        <taxon>Streptophyta</taxon>
        <taxon>Embryophyta</taxon>
        <taxon>Tracheophyta</taxon>
        <taxon>Spermatophyta</taxon>
        <taxon>Magnoliopsida</taxon>
        <taxon>eudicotyledons</taxon>
        <taxon>Gunneridae</taxon>
        <taxon>Pentapetalae</taxon>
        <taxon>rosids</taxon>
        <taxon>fabids</taxon>
        <taxon>Fabales</taxon>
        <taxon>Fabaceae</taxon>
        <taxon>Papilionoideae</taxon>
        <taxon>50 kb inversion clade</taxon>
        <taxon>NPAAA clade</taxon>
        <taxon>indigoferoid/millettioid clade</taxon>
        <taxon>Phaseoleae</taxon>
        <taxon>Flemingia</taxon>
    </lineage>
</organism>
<evidence type="ECO:0000256" key="1">
    <source>
        <dbReference type="SAM" id="MobiDB-lite"/>
    </source>
</evidence>
<proteinExistence type="predicted"/>
<feature type="compositionally biased region" description="Low complexity" evidence="1">
    <location>
        <begin position="70"/>
        <end position="80"/>
    </location>
</feature>
<keyword evidence="3" id="KW-1185">Reference proteome</keyword>
<accession>A0ABD1N9Q1</accession>
<feature type="region of interest" description="Disordered" evidence="1">
    <location>
        <begin position="65"/>
        <end position="85"/>
    </location>
</feature>
<sequence length="189" mass="21472">MFVTKKSHILDRHFGPVTNNNAAKCTSHVKHVDEEPIRDTVLRLDSNMQLLMKSLANLANNVSTQSPMVASPSPASSPPALHNNRNETNKIYATPLHRRMKRKTNQSHKKSLIETGKTKSNRKLFLLTIARRDCTLSHFFEPLHNTHYDGLNESVAIPKVVFIEDMLSNKSFYDYDFTTTPHISAFTLV</sequence>
<comment type="caution">
    <text evidence="2">The sequence shown here is derived from an EMBL/GenBank/DDBJ whole genome shotgun (WGS) entry which is preliminary data.</text>
</comment>
<name>A0ABD1N9Q1_9FABA</name>
<dbReference type="Proteomes" id="UP001603857">
    <property type="component" value="Unassembled WGS sequence"/>
</dbReference>
<reference evidence="2 3" key="1">
    <citation type="submission" date="2024-08" db="EMBL/GenBank/DDBJ databases">
        <title>Insights into the chromosomal genome structure of Flemingia macrophylla.</title>
        <authorList>
            <person name="Ding Y."/>
            <person name="Zhao Y."/>
            <person name="Bi W."/>
            <person name="Wu M."/>
            <person name="Zhao G."/>
            <person name="Gong Y."/>
            <person name="Li W."/>
            <person name="Zhang P."/>
        </authorList>
    </citation>
    <scope>NUCLEOTIDE SEQUENCE [LARGE SCALE GENOMIC DNA]</scope>
    <source>
        <strain evidence="2">DYQJB</strain>
        <tissue evidence="2">Leaf</tissue>
    </source>
</reference>
<dbReference type="AlphaFoldDB" id="A0ABD1N9Q1"/>